<dbReference type="InterPro" id="IPR009872">
    <property type="entry name" value="DUF1427"/>
</dbReference>
<dbReference type="NCBIfam" id="TIGR03510">
    <property type="entry name" value="XapX"/>
    <property type="match status" value="1"/>
</dbReference>
<gene>
    <name evidence="1" type="ORF">H0H10_07545</name>
</gene>
<dbReference type="EMBL" id="JACVQF010000168">
    <property type="protein sequence ID" value="MBD0419028.1"/>
    <property type="molecule type" value="Genomic_DNA"/>
</dbReference>
<reference evidence="1" key="1">
    <citation type="submission" date="2020-09" db="EMBL/GenBank/DDBJ databases">
        <title>Streptomyces grisecoloratus sp. nov., isolated from cotton soil.</title>
        <authorList>
            <person name="Xing L."/>
        </authorList>
    </citation>
    <scope>NUCLEOTIDE SEQUENCE</scope>
    <source>
        <strain evidence="1">TRM S81-3</strain>
    </source>
</reference>
<evidence type="ECO:0000313" key="2">
    <source>
        <dbReference type="Proteomes" id="UP000621210"/>
    </source>
</evidence>
<dbReference type="Pfam" id="PF07235">
    <property type="entry name" value="DUF1427"/>
    <property type="match status" value="1"/>
</dbReference>
<sequence length="53" mass="5693">MGAVYWALGITSPAPPLTGLTGLLGIVLGERATTWGRGRLAALRQHHRREDTP</sequence>
<dbReference type="AlphaFoldDB" id="A0A926L2M0"/>
<organism evidence="1 2">
    <name type="scientific">Streptomyces griseicoloratus</name>
    <dbReference type="NCBI Taxonomy" id="2752516"/>
    <lineage>
        <taxon>Bacteria</taxon>
        <taxon>Bacillati</taxon>
        <taxon>Actinomycetota</taxon>
        <taxon>Actinomycetes</taxon>
        <taxon>Kitasatosporales</taxon>
        <taxon>Streptomycetaceae</taxon>
        <taxon>Streptomyces</taxon>
    </lineage>
</organism>
<proteinExistence type="predicted"/>
<reference evidence="1" key="2">
    <citation type="submission" date="2020-09" db="EMBL/GenBank/DDBJ databases">
        <authorList>
            <person name="Luo X."/>
        </authorList>
    </citation>
    <scope>NUCLEOTIDE SEQUENCE</scope>
    <source>
        <strain evidence="1">TRM S81-3</strain>
    </source>
</reference>
<accession>A0A926L2M0</accession>
<dbReference type="InterPro" id="IPR020017">
    <property type="entry name" value="XapX_domain"/>
</dbReference>
<name>A0A926L2M0_9ACTN</name>
<evidence type="ECO:0000313" key="1">
    <source>
        <dbReference type="EMBL" id="MBD0419028.1"/>
    </source>
</evidence>
<keyword evidence="2" id="KW-1185">Reference proteome</keyword>
<dbReference type="Proteomes" id="UP000621210">
    <property type="component" value="Unassembled WGS sequence"/>
</dbReference>
<comment type="caution">
    <text evidence="1">The sequence shown here is derived from an EMBL/GenBank/DDBJ whole genome shotgun (WGS) entry which is preliminary data.</text>
</comment>
<protein>
    <submittedName>
        <fullName evidence="1">DUF1427 family protein</fullName>
    </submittedName>
</protein>